<sequence length="94" mass="10666">MFIHLGGDTVIRSKDVITIVDQDTHDSSSITQQFLASREEKDIERISSEQTKSVVVTTEKIYLSPISTLTLKRRAQVVSDYDNYNEENGQQTES</sequence>
<dbReference type="InterPro" id="IPR007169">
    <property type="entry name" value="RemA-like"/>
</dbReference>
<keyword evidence="2" id="KW-1185">Reference proteome</keyword>
<evidence type="ECO:0000313" key="1">
    <source>
        <dbReference type="EMBL" id="RSL29625.1"/>
    </source>
</evidence>
<reference evidence="1 2" key="1">
    <citation type="submission" date="2018-10" db="EMBL/GenBank/DDBJ databases">
        <title>Draft genome sequence of Bacillus salarius IM0101, isolated from a hypersaline soil in Inner Mongolia, China.</title>
        <authorList>
            <person name="Yamprayoonswat W."/>
            <person name="Boonvisut S."/>
            <person name="Jumpathong W."/>
            <person name="Sittihan S."/>
            <person name="Ruangsuj P."/>
            <person name="Wanthongcharoen S."/>
            <person name="Thongpramul N."/>
            <person name="Pimmason S."/>
            <person name="Yu B."/>
            <person name="Yasawong M."/>
        </authorList>
    </citation>
    <scope>NUCLEOTIDE SEQUENCE [LARGE SCALE GENOMIC DNA]</scope>
    <source>
        <strain evidence="1 2">IM0101</strain>
    </source>
</reference>
<dbReference type="Pfam" id="PF04025">
    <property type="entry name" value="RemA-like"/>
    <property type="match status" value="1"/>
</dbReference>
<dbReference type="OrthoDB" id="9811390at2"/>
<comment type="caution">
    <text evidence="1">The sequence shown here is derived from an EMBL/GenBank/DDBJ whole genome shotgun (WGS) entry which is preliminary data.</text>
</comment>
<accession>A0A428MU05</accession>
<dbReference type="EMBL" id="RBVX01000058">
    <property type="protein sequence ID" value="RSL29625.1"/>
    <property type="molecule type" value="Genomic_DNA"/>
</dbReference>
<dbReference type="NCBIfam" id="NF046065">
    <property type="entry name" value="MtxRegRemB"/>
    <property type="match status" value="1"/>
</dbReference>
<gene>
    <name evidence="1" type="ORF">D7Z54_30245</name>
</gene>
<name>A0A428MU05_9BACI</name>
<dbReference type="RefSeq" id="WP_125562173.1">
    <property type="nucleotide sequence ID" value="NZ_RBVX01000058.1"/>
</dbReference>
<organism evidence="1 2">
    <name type="scientific">Salibacterium salarium</name>
    <dbReference type="NCBI Taxonomy" id="284579"/>
    <lineage>
        <taxon>Bacteria</taxon>
        <taxon>Bacillati</taxon>
        <taxon>Bacillota</taxon>
        <taxon>Bacilli</taxon>
        <taxon>Bacillales</taxon>
        <taxon>Bacillaceae</taxon>
    </lineage>
</organism>
<proteinExistence type="predicted"/>
<evidence type="ECO:0000313" key="2">
    <source>
        <dbReference type="Proteomes" id="UP000275076"/>
    </source>
</evidence>
<protein>
    <submittedName>
        <fullName evidence="1">DUF370 domain-containing protein</fullName>
    </submittedName>
</protein>
<dbReference type="AlphaFoldDB" id="A0A428MU05"/>
<dbReference type="Proteomes" id="UP000275076">
    <property type="component" value="Unassembled WGS sequence"/>
</dbReference>